<dbReference type="SUPFAM" id="SSF56954">
    <property type="entry name" value="Outer membrane efflux proteins (OEP)"/>
    <property type="match status" value="1"/>
</dbReference>
<dbReference type="PANTHER" id="PTHR30026">
    <property type="entry name" value="OUTER MEMBRANE PROTEIN TOLC"/>
    <property type="match status" value="1"/>
</dbReference>
<dbReference type="GO" id="GO:1990281">
    <property type="term" value="C:efflux pump complex"/>
    <property type="evidence" value="ECO:0007669"/>
    <property type="project" value="TreeGrafter"/>
</dbReference>
<proteinExistence type="inferred from homology"/>
<accession>A0AAU9CUF2</accession>
<keyword evidence="6" id="KW-0472">Membrane</keyword>
<comment type="similarity">
    <text evidence="2">Belongs to the outer membrane factor (OMF) (TC 1.B.17) family.</text>
</comment>
<keyword evidence="8" id="KW-0175">Coiled coil</keyword>
<reference evidence="10 11" key="1">
    <citation type="submission" date="2021-12" db="EMBL/GenBank/DDBJ databases">
        <title>Genome sequencing of bacteria with rrn-lacking chromosome and rrn-plasmid.</title>
        <authorList>
            <person name="Anda M."/>
            <person name="Iwasaki W."/>
        </authorList>
    </citation>
    <scope>NUCLEOTIDE SEQUENCE [LARGE SCALE GENOMIC DNA]</scope>
    <source>
        <strain evidence="10 11">DSM 100852</strain>
    </source>
</reference>
<dbReference type="InterPro" id="IPR051906">
    <property type="entry name" value="TolC-like"/>
</dbReference>
<feature type="signal peptide" evidence="9">
    <location>
        <begin position="1"/>
        <end position="20"/>
    </location>
</feature>
<keyword evidence="5" id="KW-0812">Transmembrane</keyword>
<dbReference type="GO" id="GO:0009279">
    <property type="term" value="C:cell outer membrane"/>
    <property type="evidence" value="ECO:0007669"/>
    <property type="project" value="UniProtKB-SubCell"/>
</dbReference>
<dbReference type="PANTHER" id="PTHR30026:SF5">
    <property type="entry name" value="ABC-TYPE EFFLUX SYSTEM SECRETIN COMPONENT"/>
    <property type="match status" value="1"/>
</dbReference>
<dbReference type="RefSeq" id="WP_338394300.1">
    <property type="nucleotide sequence ID" value="NZ_AP025314.1"/>
</dbReference>
<feature type="coiled-coil region" evidence="8">
    <location>
        <begin position="384"/>
        <end position="426"/>
    </location>
</feature>
<evidence type="ECO:0000256" key="1">
    <source>
        <dbReference type="ARBA" id="ARBA00004442"/>
    </source>
</evidence>
<dbReference type="KEGG" id="fax:FUAX_15140"/>
<evidence type="ECO:0000256" key="8">
    <source>
        <dbReference type="SAM" id="Coils"/>
    </source>
</evidence>
<evidence type="ECO:0000256" key="7">
    <source>
        <dbReference type="ARBA" id="ARBA00023237"/>
    </source>
</evidence>
<evidence type="ECO:0000256" key="5">
    <source>
        <dbReference type="ARBA" id="ARBA00022692"/>
    </source>
</evidence>
<comment type="subcellular location">
    <subcellularLocation>
        <location evidence="1">Cell outer membrane</location>
    </subcellularLocation>
</comment>
<dbReference type="Proteomes" id="UP001348817">
    <property type="component" value="Chromosome"/>
</dbReference>
<dbReference type="EMBL" id="AP025314">
    <property type="protein sequence ID" value="BDD09082.1"/>
    <property type="molecule type" value="Genomic_DNA"/>
</dbReference>
<keyword evidence="7" id="KW-0998">Cell outer membrane</keyword>
<dbReference type="Pfam" id="PF02321">
    <property type="entry name" value="OEP"/>
    <property type="match status" value="2"/>
</dbReference>
<evidence type="ECO:0000256" key="9">
    <source>
        <dbReference type="SAM" id="SignalP"/>
    </source>
</evidence>
<keyword evidence="3" id="KW-0813">Transport</keyword>
<dbReference type="AlphaFoldDB" id="A0AAU9CUF2"/>
<evidence type="ECO:0000256" key="6">
    <source>
        <dbReference type="ARBA" id="ARBA00023136"/>
    </source>
</evidence>
<dbReference type="GO" id="GO:0015562">
    <property type="term" value="F:efflux transmembrane transporter activity"/>
    <property type="evidence" value="ECO:0007669"/>
    <property type="project" value="InterPro"/>
</dbReference>
<evidence type="ECO:0000256" key="2">
    <source>
        <dbReference type="ARBA" id="ARBA00007613"/>
    </source>
</evidence>
<evidence type="ECO:0000313" key="11">
    <source>
        <dbReference type="Proteomes" id="UP001348817"/>
    </source>
</evidence>
<organism evidence="10 11">
    <name type="scientific">Fulvitalea axinellae</name>
    <dbReference type="NCBI Taxonomy" id="1182444"/>
    <lineage>
        <taxon>Bacteria</taxon>
        <taxon>Pseudomonadati</taxon>
        <taxon>Bacteroidota</taxon>
        <taxon>Cytophagia</taxon>
        <taxon>Cytophagales</taxon>
        <taxon>Persicobacteraceae</taxon>
        <taxon>Fulvitalea</taxon>
    </lineage>
</organism>
<sequence length="495" mass="55315">MKKLPLGFLLVLWLATGALAQEAPTPTQGQNMTFGDALETMHRQNKKLSAAKKEVEEMAYEQKAAWGLRLPTVTASALFVKLDEDVALDFSEHIDGLKSGLGQLTPEAIQKAVAGGAITPDQAKGIKTLTDGLSGVKTLMGSNLHLPTALTLQEQSFSAVNATLMMPIYTGGKINVANKAAELRHHEASEELRKVKGELLEELVQRYFGLRLAESVVQIRQDVLEGVGQHLNDARKLEENGMIAEAQRLYAEMAHSEANRELKKAEHRLELTRTALGNTLATKGQVVPITELFYTDNIESLEHFHEMAEQYSPLIRQLDSKVELAHQKFVKERSEFLPTVFVTGNKELYQNDLLAGLSPSWMVGAGVKWKIFDGLKRYNKMKAARKLEERASDLNQKYSEDVRTGVEKHYRELKQALEQLTSIESSMKFASEYLRVKEKAFKAGMAESTSVVDARLNLSKVEVERIKAMYDYDLALAKLLSLSGRSELFLDYMAR</sequence>
<keyword evidence="11" id="KW-1185">Reference proteome</keyword>
<protein>
    <submittedName>
        <fullName evidence="10">Membrane protein</fullName>
    </submittedName>
</protein>
<feature type="chain" id="PRO_5043336410" evidence="9">
    <location>
        <begin position="21"/>
        <end position="495"/>
    </location>
</feature>
<keyword evidence="9" id="KW-0732">Signal</keyword>
<gene>
    <name evidence="10" type="ORF">FUAX_15140</name>
</gene>
<evidence type="ECO:0000313" key="10">
    <source>
        <dbReference type="EMBL" id="BDD09082.1"/>
    </source>
</evidence>
<dbReference type="Gene3D" id="1.20.1600.10">
    <property type="entry name" value="Outer membrane efflux proteins (OEP)"/>
    <property type="match status" value="1"/>
</dbReference>
<dbReference type="GO" id="GO:0015288">
    <property type="term" value="F:porin activity"/>
    <property type="evidence" value="ECO:0007669"/>
    <property type="project" value="TreeGrafter"/>
</dbReference>
<dbReference type="InterPro" id="IPR003423">
    <property type="entry name" value="OMP_efflux"/>
</dbReference>
<keyword evidence="4" id="KW-1134">Transmembrane beta strand</keyword>
<evidence type="ECO:0000256" key="4">
    <source>
        <dbReference type="ARBA" id="ARBA00022452"/>
    </source>
</evidence>
<evidence type="ECO:0000256" key="3">
    <source>
        <dbReference type="ARBA" id="ARBA00022448"/>
    </source>
</evidence>
<name>A0AAU9CUF2_9BACT</name>